<dbReference type="AlphaFoldDB" id="A0A833WAM0"/>
<sequence>MQKEIKFPAIIFHQKFRKATFLSGHSGRHSQRNYLQRSQYDVNDDLNKYQLCSSHCSYPFWQACKNSVFLRFLIVGQQVRRDKRKQGTLSQDRMYRLVHMLVNIADYHCHQG</sequence>
<evidence type="ECO:0000313" key="2">
    <source>
        <dbReference type="Proteomes" id="UP000655588"/>
    </source>
</evidence>
<accession>A0A833WAM0</accession>
<keyword evidence="2" id="KW-1185">Reference proteome</keyword>
<dbReference type="Proteomes" id="UP000655588">
    <property type="component" value="Unassembled WGS sequence"/>
</dbReference>
<comment type="caution">
    <text evidence="1">The sequence shown here is derived from an EMBL/GenBank/DDBJ whole genome shotgun (WGS) entry which is preliminary data.</text>
</comment>
<organism evidence="1 2">
    <name type="scientific">Frieseomelitta varia</name>
    <dbReference type="NCBI Taxonomy" id="561572"/>
    <lineage>
        <taxon>Eukaryota</taxon>
        <taxon>Metazoa</taxon>
        <taxon>Ecdysozoa</taxon>
        <taxon>Arthropoda</taxon>
        <taxon>Hexapoda</taxon>
        <taxon>Insecta</taxon>
        <taxon>Pterygota</taxon>
        <taxon>Neoptera</taxon>
        <taxon>Endopterygota</taxon>
        <taxon>Hymenoptera</taxon>
        <taxon>Apocrita</taxon>
        <taxon>Aculeata</taxon>
        <taxon>Apoidea</taxon>
        <taxon>Anthophila</taxon>
        <taxon>Apidae</taxon>
        <taxon>Frieseomelitta</taxon>
    </lineage>
</organism>
<evidence type="ECO:0000313" key="1">
    <source>
        <dbReference type="EMBL" id="KAF3426103.1"/>
    </source>
</evidence>
<protein>
    <submittedName>
        <fullName evidence="1">Uncharacterized protein</fullName>
    </submittedName>
</protein>
<dbReference type="EMBL" id="WNWW01000342">
    <property type="protein sequence ID" value="KAF3426103.1"/>
    <property type="molecule type" value="Genomic_DNA"/>
</dbReference>
<gene>
    <name evidence="1" type="ORF">E2986_12154</name>
</gene>
<name>A0A833WAM0_9HYME</name>
<reference evidence="1" key="1">
    <citation type="submission" date="2019-11" db="EMBL/GenBank/DDBJ databases">
        <title>The nuclear and mitochondrial genomes of Frieseomelitta varia - a highly eusocial stingless bee (Meliponini) with a permanently sterile worker caste.</title>
        <authorList>
            <person name="Freitas F.C.P."/>
            <person name="Lourenco A.P."/>
            <person name="Nunes F.M.F."/>
            <person name="Paschoal A.R."/>
            <person name="Abreu F.C.P."/>
            <person name="Barbin F.O."/>
            <person name="Bataglia L."/>
            <person name="Cardoso-Junior C.A.M."/>
            <person name="Cervoni M.S."/>
            <person name="Silva S.R."/>
            <person name="Dalarmi F."/>
            <person name="Del Lama M.A."/>
            <person name="Depintor T.S."/>
            <person name="Ferreira K.M."/>
            <person name="Goria P.S."/>
            <person name="Jaskot M.C."/>
            <person name="Lago D.C."/>
            <person name="Luna-Lucena D."/>
            <person name="Moda L.M."/>
            <person name="Nascimento L."/>
            <person name="Pedrino M."/>
            <person name="Rabico F.O."/>
            <person name="Sanches F.C."/>
            <person name="Santos D.E."/>
            <person name="Santos C.G."/>
            <person name="Vieira J."/>
            <person name="Lopes T.F."/>
            <person name="Barchuk A.R."/>
            <person name="Hartfelder K."/>
            <person name="Simoes Z.L.P."/>
            <person name="Bitondi M.M.G."/>
            <person name="Pinheiro D.G."/>
        </authorList>
    </citation>
    <scope>NUCLEOTIDE SEQUENCE</scope>
    <source>
        <strain evidence="1">USP_RPSP 00005682</strain>
        <tissue evidence="1">Whole individual</tissue>
    </source>
</reference>
<proteinExistence type="predicted"/>